<keyword evidence="9 13" id="KW-1133">Transmembrane helix</keyword>
<keyword evidence="4" id="KW-1003">Cell membrane</keyword>
<keyword evidence="5" id="KW-0349">Heme</keyword>
<feature type="transmembrane region" description="Helical" evidence="13">
    <location>
        <begin position="49"/>
        <end position="69"/>
    </location>
</feature>
<evidence type="ECO:0000256" key="6">
    <source>
        <dbReference type="ARBA" id="ARBA00022692"/>
    </source>
</evidence>
<keyword evidence="3" id="KW-0813">Transport</keyword>
<evidence type="ECO:0000256" key="3">
    <source>
        <dbReference type="ARBA" id="ARBA00022448"/>
    </source>
</evidence>
<keyword evidence="16" id="KW-1185">Reference proteome</keyword>
<comment type="caution">
    <text evidence="15">The sequence shown here is derived from an EMBL/GenBank/DDBJ whole genome shotgun (WGS) entry which is preliminary data.</text>
</comment>
<dbReference type="InterPro" id="IPR052168">
    <property type="entry name" value="Cytochrome_b561_oxidase"/>
</dbReference>
<comment type="similarity">
    <text evidence="12">Belongs to the cytochrome b561 family.</text>
</comment>
<evidence type="ECO:0000259" key="14">
    <source>
        <dbReference type="Pfam" id="PF01292"/>
    </source>
</evidence>
<dbReference type="PANTHER" id="PTHR30529:SF7">
    <property type="entry name" value="CYTOCHROME B561 BACTERIAL_NI-HYDROGENASE DOMAIN-CONTAINING PROTEIN"/>
    <property type="match status" value="1"/>
</dbReference>
<evidence type="ECO:0000256" key="7">
    <source>
        <dbReference type="ARBA" id="ARBA00022723"/>
    </source>
</evidence>
<protein>
    <submittedName>
        <fullName evidence="15">Cytochrome b</fullName>
    </submittedName>
</protein>
<evidence type="ECO:0000256" key="1">
    <source>
        <dbReference type="ARBA" id="ARBA00001970"/>
    </source>
</evidence>
<organism evidence="15 16">
    <name type="scientific">Acidimangrovimonas pyrenivorans</name>
    <dbReference type="NCBI Taxonomy" id="2030798"/>
    <lineage>
        <taxon>Bacteria</taxon>
        <taxon>Pseudomonadati</taxon>
        <taxon>Pseudomonadota</taxon>
        <taxon>Alphaproteobacteria</taxon>
        <taxon>Rhodobacterales</taxon>
        <taxon>Paracoccaceae</taxon>
        <taxon>Acidimangrovimonas</taxon>
    </lineage>
</organism>
<evidence type="ECO:0000313" key="15">
    <source>
        <dbReference type="EMBL" id="MFC2966503.1"/>
    </source>
</evidence>
<comment type="cofactor">
    <cofactor evidence="1">
        <name>heme b</name>
        <dbReference type="ChEBI" id="CHEBI:60344"/>
    </cofactor>
</comment>
<evidence type="ECO:0000256" key="9">
    <source>
        <dbReference type="ARBA" id="ARBA00022989"/>
    </source>
</evidence>
<sequence length="163" mass="17711">MSTVTGYSKGQIRLHWIVAALIVIQYVFHDAISHAWRAIGRGLEVEFSPMILLHVVAGVAIGLLALWRLAIRARRGAPKPPAGGNPVQDLLAAAVHWLLYALMLALPLTGLIAWFGGVRSMGEAHELLKGVLLILVGLHVLGALVHQFVLKDGLMLRMKRPAD</sequence>
<evidence type="ECO:0000256" key="11">
    <source>
        <dbReference type="ARBA" id="ARBA00023136"/>
    </source>
</evidence>
<keyword evidence="7" id="KW-0479">Metal-binding</keyword>
<keyword evidence="6 13" id="KW-0812">Transmembrane</keyword>
<dbReference type="InterPro" id="IPR011577">
    <property type="entry name" value="Cyt_b561_bac/Ni-Hgenase"/>
</dbReference>
<name>A0ABV7AB16_9RHOB</name>
<dbReference type="Proteomes" id="UP001595443">
    <property type="component" value="Unassembled WGS sequence"/>
</dbReference>
<dbReference type="RefSeq" id="WP_377830676.1">
    <property type="nucleotide sequence ID" value="NZ_JBHRSK010000001.1"/>
</dbReference>
<dbReference type="InterPro" id="IPR016174">
    <property type="entry name" value="Di-haem_cyt_TM"/>
</dbReference>
<evidence type="ECO:0000256" key="10">
    <source>
        <dbReference type="ARBA" id="ARBA00023004"/>
    </source>
</evidence>
<evidence type="ECO:0000313" key="16">
    <source>
        <dbReference type="Proteomes" id="UP001595443"/>
    </source>
</evidence>
<evidence type="ECO:0000256" key="13">
    <source>
        <dbReference type="SAM" id="Phobius"/>
    </source>
</evidence>
<dbReference type="SUPFAM" id="SSF81342">
    <property type="entry name" value="Transmembrane di-heme cytochromes"/>
    <property type="match status" value="1"/>
</dbReference>
<dbReference type="Pfam" id="PF01292">
    <property type="entry name" value="Ni_hydr_CYTB"/>
    <property type="match status" value="1"/>
</dbReference>
<keyword evidence="8" id="KW-0249">Electron transport</keyword>
<keyword evidence="11 13" id="KW-0472">Membrane</keyword>
<feature type="transmembrane region" description="Helical" evidence="13">
    <location>
        <begin position="90"/>
        <end position="115"/>
    </location>
</feature>
<dbReference type="EMBL" id="JBHRSK010000001">
    <property type="protein sequence ID" value="MFC2966503.1"/>
    <property type="molecule type" value="Genomic_DNA"/>
</dbReference>
<feature type="transmembrane region" description="Helical" evidence="13">
    <location>
        <begin position="12"/>
        <end position="29"/>
    </location>
</feature>
<dbReference type="PANTHER" id="PTHR30529">
    <property type="entry name" value="CYTOCHROME B561"/>
    <property type="match status" value="1"/>
</dbReference>
<evidence type="ECO:0000256" key="12">
    <source>
        <dbReference type="ARBA" id="ARBA00037975"/>
    </source>
</evidence>
<keyword evidence="10" id="KW-0408">Iron</keyword>
<evidence type="ECO:0000256" key="4">
    <source>
        <dbReference type="ARBA" id="ARBA00022475"/>
    </source>
</evidence>
<accession>A0ABV7AB16</accession>
<evidence type="ECO:0000256" key="8">
    <source>
        <dbReference type="ARBA" id="ARBA00022982"/>
    </source>
</evidence>
<reference evidence="16" key="1">
    <citation type="journal article" date="2019" name="Int. J. Syst. Evol. Microbiol.">
        <title>The Global Catalogue of Microorganisms (GCM) 10K type strain sequencing project: providing services to taxonomists for standard genome sequencing and annotation.</title>
        <authorList>
            <consortium name="The Broad Institute Genomics Platform"/>
            <consortium name="The Broad Institute Genome Sequencing Center for Infectious Disease"/>
            <person name="Wu L."/>
            <person name="Ma J."/>
        </authorList>
    </citation>
    <scope>NUCLEOTIDE SEQUENCE [LARGE SCALE GENOMIC DNA]</scope>
    <source>
        <strain evidence="16">KCTC 62192</strain>
    </source>
</reference>
<feature type="domain" description="Cytochrome b561 bacterial/Ni-hydrogenase" evidence="14">
    <location>
        <begin position="7"/>
        <end position="159"/>
    </location>
</feature>
<comment type="subcellular location">
    <subcellularLocation>
        <location evidence="2">Cell membrane</location>
        <topology evidence="2">Multi-pass membrane protein</topology>
    </subcellularLocation>
</comment>
<gene>
    <name evidence="15" type="ORF">ACFOES_00200</name>
</gene>
<evidence type="ECO:0000256" key="2">
    <source>
        <dbReference type="ARBA" id="ARBA00004651"/>
    </source>
</evidence>
<proteinExistence type="inferred from homology"/>
<feature type="transmembrane region" description="Helical" evidence="13">
    <location>
        <begin position="127"/>
        <end position="150"/>
    </location>
</feature>
<evidence type="ECO:0000256" key="5">
    <source>
        <dbReference type="ARBA" id="ARBA00022617"/>
    </source>
</evidence>